<name>A0A232EK52_9HYME</name>
<evidence type="ECO:0000313" key="2">
    <source>
        <dbReference type="Proteomes" id="UP000215335"/>
    </source>
</evidence>
<keyword evidence="2" id="KW-1185">Reference proteome</keyword>
<protein>
    <recommendedName>
        <fullName evidence="3">Endonuclease/exonuclease/phosphatase domain-containing protein</fullName>
    </recommendedName>
</protein>
<dbReference type="Proteomes" id="UP000215335">
    <property type="component" value="Unassembled WGS sequence"/>
</dbReference>
<organism evidence="1 2">
    <name type="scientific">Trichomalopsis sarcophagae</name>
    <dbReference type="NCBI Taxonomy" id="543379"/>
    <lineage>
        <taxon>Eukaryota</taxon>
        <taxon>Metazoa</taxon>
        <taxon>Ecdysozoa</taxon>
        <taxon>Arthropoda</taxon>
        <taxon>Hexapoda</taxon>
        <taxon>Insecta</taxon>
        <taxon>Pterygota</taxon>
        <taxon>Neoptera</taxon>
        <taxon>Endopterygota</taxon>
        <taxon>Hymenoptera</taxon>
        <taxon>Apocrita</taxon>
        <taxon>Proctotrupomorpha</taxon>
        <taxon>Chalcidoidea</taxon>
        <taxon>Pteromalidae</taxon>
        <taxon>Pteromalinae</taxon>
        <taxon>Trichomalopsis</taxon>
    </lineage>
</organism>
<sequence length="137" mass="15666">MLRNDRINNKGGGVALLIKNGIPMVVVKVNNLKLLEICIIKIPINENENLFIISAYASSDLHSRHEHWNDQKRNFRGTQLYDWLSKNNITYKCEIKKTNNPTFPQSNAFIDIAISDSRLKFTYDALTCSPRTTIAIT</sequence>
<evidence type="ECO:0000313" key="1">
    <source>
        <dbReference type="EMBL" id="OXU18702.1"/>
    </source>
</evidence>
<evidence type="ECO:0008006" key="3">
    <source>
        <dbReference type="Google" id="ProtNLM"/>
    </source>
</evidence>
<dbReference type="EMBL" id="NNAY01003895">
    <property type="protein sequence ID" value="OXU18702.1"/>
    <property type="molecule type" value="Genomic_DNA"/>
</dbReference>
<gene>
    <name evidence="1" type="ORF">TSAR_001766</name>
</gene>
<reference evidence="1 2" key="1">
    <citation type="journal article" date="2017" name="Curr. Biol.">
        <title>The Evolution of Venom by Co-option of Single-Copy Genes.</title>
        <authorList>
            <person name="Martinson E.O."/>
            <person name="Mrinalini"/>
            <person name="Kelkar Y.D."/>
            <person name="Chang C.H."/>
            <person name="Werren J.H."/>
        </authorList>
    </citation>
    <scope>NUCLEOTIDE SEQUENCE [LARGE SCALE GENOMIC DNA]</scope>
    <source>
        <strain evidence="1 2">Alberta</strain>
        <tissue evidence="1">Whole body</tissue>
    </source>
</reference>
<accession>A0A232EK52</accession>
<dbReference type="SUPFAM" id="SSF56219">
    <property type="entry name" value="DNase I-like"/>
    <property type="match status" value="1"/>
</dbReference>
<proteinExistence type="predicted"/>
<comment type="caution">
    <text evidence="1">The sequence shown here is derived from an EMBL/GenBank/DDBJ whole genome shotgun (WGS) entry which is preliminary data.</text>
</comment>
<dbReference type="AlphaFoldDB" id="A0A232EK52"/>
<dbReference type="InterPro" id="IPR036691">
    <property type="entry name" value="Endo/exonu/phosph_ase_sf"/>
</dbReference>